<reference evidence="1 2" key="1">
    <citation type="submission" date="2017-04" db="EMBL/GenBank/DDBJ databases">
        <title>Comparative genome analysis of Subtercola boreus.</title>
        <authorList>
            <person name="Cho Y.-J."/>
            <person name="Cho A."/>
            <person name="Kim O.-S."/>
            <person name="Lee J.-I."/>
        </authorList>
    </citation>
    <scope>NUCLEOTIDE SEQUENCE [LARGE SCALE GENOMIC DNA]</scope>
    <source>
        <strain evidence="1 2">P27479</strain>
    </source>
</reference>
<dbReference type="Proteomes" id="UP000256541">
    <property type="component" value="Unassembled WGS sequence"/>
</dbReference>
<sequence length="92" mass="10029">MEGLSTKGSFTDEGSNAIRSEVLAGIRERIADYTETRLPDMDRYGIDVQVLSLTAPGLQVQPDPHLATNDAVLANDHFASVIKTHPDRFAGF</sequence>
<proteinExistence type="predicted"/>
<evidence type="ECO:0000313" key="1">
    <source>
        <dbReference type="EMBL" id="RFA11731.1"/>
    </source>
</evidence>
<accession>A0A3E0VPT6</accession>
<dbReference type="RefSeq" id="WP_116413107.1">
    <property type="nucleotide sequence ID" value="NZ_NBXB01000063.1"/>
</dbReference>
<dbReference type="InterPro" id="IPR032466">
    <property type="entry name" value="Metal_Hydrolase"/>
</dbReference>
<dbReference type="SUPFAM" id="SSF51556">
    <property type="entry name" value="Metallo-dependent hydrolases"/>
    <property type="match status" value="1"/>
</dbReference>
<dbReference type="AlphaFoldDB" id="A0A3E0VPT6"/>
<comment type="caution">
    <text evidence="1">The sequence shown here is derived from an EMBL/GenBank/DDBJ whole genome shotgun (WGS) entry which is preliminary data.</text>
</comment>
<dbReference type="Gene3D" id="3.20.20.140">
    <property type="entry name" value="Metal-dependent hydrolases"/>
    <property type="match status" value="1"/>
</dbReference>
<dbReference type="EMBL" id="NBXB01000063">
    <property type="protein sequence ID" value="RFA11731.1"/>
    <property type="molecule type" value="Genomic_DNA"/>
</dbReference>
<name>A0A3E0VPT6_9MICO</name>
<dbReference type="OrthoDB" id="8673173at2"/>
<protein>
    <submittedName>
        <fullName evidence="1">Uncharacterized protein</fullName>
    </submittedName>
</protein>
<evidence type="ECO:0000313" key="2">
    <source>
        <dbReference type="Proteomes" id="UP000256541"/>
    </source>
</evidence>
<organism evidence="1 2">
    <name type="scientific">Subtercola boreus</name>
    <dbReference type="NCBI Taxonomy" id="120213"/>
    <lineage>
        <taxon>Bacteria</taxon>
        <taxon>Bacillati</taxon>
        <taxon>Actinomycetota</taxon>
        <taxon>Actinomycetes</taxon>
        <taxon>Micrococcales</taxon>
        <taxon>Microbacteriaceae</taxon>
        <taxon>Subtercola</taxon>
    </lineage>
</organism>
<gene>
    <name evidence="1" type="ORF">B7R22_18085</name>
</gene>